<feature type="compositionally biased region" description="Polar residues" evidence="1">
    <location>
        <begin position="671"/>
        <end position="681"/>
    </location>
</feature>
<feature type="region of interest" description="Disordered" evidence="1">
    <location>
        <begin position="24"/>
        <end position="49"/>
    </location>
</feature>
<feature type="compositionally biased region" description="Low complexity" evidence="1">
    <location>
        <begin position="167"/>
        <end position="187"/>
    </location>
</feature>
<name>A0A2C5Y2T9_9HYPO</name>
<gene>
    <name evidence="2" type="ORF">CDD81_289</name>
</gene>
<feature type="compositionally biased region" description="Basic and acidic residues" evidence="1">
    <location>
        <begin position="843"/>
        <end position="860"/>
    </location>
</feature>
<feature type="region of interest" description="Disordered" evidence="1">
    <location>
        <begin position="281"/>
        <end position="301"/>
    </location>
</feature>
<proteinExistence type="predicted"/>
<comment type="caution">
    <text evidence="2">The sequence shown here is derived from an EMBL/GenBank/DDBJ whole genome shotgun (WGS) entry which is preliminary data.</text>
</comment>
<dbReference type="STRING" id="1399860.A0A2C5Y2T9"/>
<feature type="compositionally biased region" description="Basic and acidic residues" evidence="1">
    <location>
        <begin position="624"/>
        <end position="635"/>
    </location>
</feature>
<feature type="compositionally biased region" description="Basic and acidic residues" evidence="1">
    <location>
        <begin position="800"/>
        <end position="817"/>
    </location>
</feature>
<evidence type="ECO:0000313" key="3">
    <source>
        <dbReference type="Proteomes" id="UP000226192"/>
    </source>
</evidence>
<protein>
    <submittedName>
        <fullName evidence="2">Uncharacterized protein</fullName>
    </submittedName>
</protein>
<feature type="compositionally biased region" description="Basic and acidic residues" evidence="1">
    <location>
        <begin position="290"/>
        <end position="300"/>
    </location>
</feature>
<accession>A0A2C5Y2T9</accession>
<feature type="compositionally biased region" description="Basic and acidic residues" evidence="1">
    <location>
        <begin position="696"/>
        <end position="709"/>
    </location>
</feature>
<feature type="region of interest" description="Disordered" evidence="1">
    <location>
        <begin position="838"/>
        <end position="887"/>
    </location>
</feature>
<feature type="region of interest" description="Disordered" evidence="1">
    <location>
        <begin position="614"/>
        <end position="641"/>
    </location>
</feature>
<dbReference type="OrthoDB" id="4156126at2759"/>
<feature type="region of interest" description="Disordered" evidence="1">
    <location>
        <begin position="143"/>
        <end position="254"/>
    </location>
</feature>
<dbReference type="EMBL" id="NJET01000100">
    <property type="protein sequence ID" value="PHH61552.1"/>
    <property type="molecule type" value="Genomic_DNA"/>
</dbReference>
<dbReference type="Proteomes" id="UP000226192">
    <property type="component" value="Unassembled WGS sequence"/>
</dbReference>
<evidence type="ECO:0000313" key="2">
    <source>
        <dbReference type="EMBL" id="PHH61552.1"/>
    </source>
</evidence>
<feature type="compositionally biased region" description="Polar residues" evidence="1">
    <location>
        <begin position="204"/>
        <end position="214"/>
    </location>
</feature>
<evidence type="ECO:0000256" key="1">
    <source>
        <dbReference type="SAM" id="MobiDB-lite"/>
    </source>
</evidence>
<feature type="compositionally biased region" description="Basic and acidic residues" evidence="1">
    <location>
        <begin position="916"/>
        <end position="936"/>
    </location>
</feature>
<sequence length="964" mass="105897">MELGQTRLRSASHGSLHAAYRSHACHGAPRGPARPSSRRPPLRSVNENTTLLRCPGPLESMLKTTTETGDIGLFSIKTGLTPLAQKTPRPKHHLVDIGIHAMAAGKAWPDSAHQDKHYRFHRDTTSEIISLYGSDNHTHWLTSSSPPMDDAHRSYSMTTCSSRQIPSQKSSATLQSHSSSSGLQRPRSPFPYPTRLKRPGVRPTSPSLAENGSTDYRKAVGLDGQPQRAMHASYKPSHVHGSRRPPPLSLRTDANRSTASLPLKTSSGPGGYFAQVTNQARPQYPVPPDRNQDGSTDHSVRSASLTSIVDMYQRPFTAASTGPPVRSGGSFFYDYTEEFDKPVPLNFAAQAHITVCPIPQRAGGNCRPLILQQDTDANLVMASHNEMPQALGSLGDENQDEWDKKAIDVQGQQSRRNSEGSIDDVLSIYHMRSGSLKVDDALEACIDAVAQKRSTPPSSSSGSRSIVADLHHDTLPSKTEKVERQVLPSWCGARQVSKSLKDEPLASELQQAKRTSQSSMAKLRCTLDPALSEFASLFSSLDRLAKTSFSHRGDEATATLDGKNEIRQVAKMDQDVFARRLSRRPSLQTLRTKVMESSEYRRRHRRNAAAMCIDTAGLGGSGPRRRELSPPKEEVSVVSPEPISPMKELRVKNSIPRLMKALPPLPWESAETCSQSGQSSEQWRRCPWSRLSSTDKSSREQEKTAEKKTMGGIEDGVNESRLSPPRFKVRVRTLSASRESSTQSLYKERQGCLQASGGSAARPRLKLKLSRSRLGQVGIVPGDGRRNRLKQCNSLADLALRDPKEAESKSRGTEGRPKSACGQGAWEPMEEGAGFVGEGWRQPCDEMKDVGPGRVEKAEASPRASTSTHKGPLSEMRSFSSDVHPVGQSGLRQKFSMLRLRMAGASRWNGGDEAVAEVRETEPQERARSTRSERMGGRVRRWASDAKQAVRLYMRKTLDRGGGG</sequence>
<feature type="region of interest" description="Disordered" evidence="1">
    <location>
        <begin position="800"/>
        <end position="826"/>
    </location>
</feature>
<feature type="region of interest" description="Disordered" evidence="1">
    <location>
        <begin position="669"/>
        <end position="721"/>
    </location>
</feature>
<reference evidence="2 3" key="1">
    <citation type="submission" date="2017-06" db="EMBL/GenBank/DDBJ databases">
        <title>Ant-infecting Ophiocordyceps genomes reveal a high diversity of potential behavioral manipulation genes and a possible major role for enterotoxins.</title>
        <authorList>
            <person name="De Bekker C."/>
            <person name="Evans H.C."/>
            <person name="Brachmann A."/>
            <person name="Hughes D.P."/>
        </authorList>
    </citation>
    <scope>NUCLEOTIDE SEQUENCE [LARGE SCALE GENOMIC DNA]</scope>
    <source>
        <strain evidence="2 3">Map64</strain>
    </source>
</reference>
<feature type="compositionally biased region" description="Polar residues" evidence="1">
    <location>
        <begin position="155"/>
        <end position="166"/>
    </location>
</feature>
<dbReference type="AlphaFoldDB" id="A0A2C5Y2T9"/>
<feature type="region of interest" description="Disordered" evidence="1">
    <location>
        <begin position="910"/>
        <end position="940"/>
    </location>
</feature>
<keyword evidence="3" id="KW-1185">Reference proteome</keyword>
<organism evidence="2 3">
    <name type="scientific">Ophiocordyceps australis</name>
    <dbReference type="NCBI Taxonomy" id="1399860"/>
    <lineage>
        <taxon>Eukaryota</taxon>
        <taxon>Fungi</taxon>
        <taxon>Dikarya</taxon>
        <taxon>Ascomycota</taxon>
        <taxon>Pezizomycotina</taxon>
        <taxon>Sordariomycetes</taxon>
        <taxon>Hypocreomycetidae</taxon>
        <taxon>Hypocreales</taxon>
        <taxon>Ophiocordycipitaceae</taxon>
        <taxon>Ophiocordyceps</taxon>
    </lineage>
</organism>